<organism evidence="1 2">
    <name type="scientific">Russula earlei</name>
    <dbReference type="NCBI Taxonomy" id="71964"/>
    <lineage>
        <taxon>Eukaryota</taxon>
        <taxon>Fungi</taxon>
        <taxon>Dikarya</taxon>
        <taxon>Basidiomycota</taxon>
        <taxon>Agaricomycotina</taxon>
        <taxon>Agaricomycetes</taxon>
        <taxon>Russulales</taxon>
        <taxon>Russulaceae</taxon>
        <taxon>Russula</taxon>
    </lineage>
</organism>
<gene>
    <name evidence="1" type="ORF">F5148DRAFT_1294869</name>
</gene>
<comment type="caution">
    <text evidence="1">The sequence shown here is derived from an EMBL/GenBank/DDBJ whole genome shotgun (WGS) entry which is preliminary data.</text>
</comment>
<keyword evidence="2" id="KW-1185">Reference proteome</keyword>
<evidence type="ECO:0000313" key="2">
    <source>
        <dbReference type="Proteomes" id="UP001207468"/>
    </source>
</evidence>
<dbReference type="EMBL" id="JAGFNK010001059">
    <property type="protein sequence ID" value="KAI9435391.1"/>
    <property type="molecule type" value="Genomic_DNA"/>
</dbReference>
<evidence type="ECO:0000313" key="1">
    <source>
        <dbReference type="EMBL" id="KAI9435391.1"/>
    </source>
</evidence>
<name>A0ACC0TR76_9AGAM</name>
<accession>A0ACC0TR76</accession>
<proteinExistence type="predicted"/>
<protein>
    <submittedName>
        <fullName evidence="1">Uncharacterized protein</fullName>
    </submittedName>
</protein>
<reference evidence="1" key="1">
    <citation type="submission" date="2021-03" db="EMBL/GenBank/DDBJ databases">
        <title>Evolutionary priming and transition to the ectomycorrhizal habit in an iconic lineage of mushroom-forming fungi: is preadaptation a requirement?</title>
        <authorList>
            <consortium name="DOE Joint Genome Institute"/>
            <person name="Looney B.P."/>
            <person name="Miyauchi S."/>
            <person name="Morin E."/>
            <person name="Drula E."/>
            <person name="Courty P.E."/>
            <person name="Chicoki N."/>
            <person name="Fauchery L."/>
            <person name="Kohler A."/>
            <person name="Kuo A."/>
            <person name="LaButti K."/>
            <person name="Pangilinan J."/>
            <person name="Lipzen A."/>
            <person name="Riley R."/>
            <person name="Andreopoulos W."/>
            <person name="He G."/>
            <person name="Johnson J."/>
            <person name="Barry K.W."/>
            <person name="Grigoriev I.V."/>
            <person name="Nagy L."/>
            <person name="Hibbett D."/>
            <person name="Henrissat B."/>
            <person name="Matheny P.B."/>
            <person name="Labbe J."/>
            <person name="Martin A.F."/>
        </authorList>
    </citation>
    <scope>NUCLEOTIDE SEQUENCE</scope>
    <source>
        <strain evidence="1">BPL698</strain>
    </source>
</reference>
<sequence>MSIPMFPKRVVQLISSVWARNPLTQTGPFGLAAAAAMAMAVASLSLFPMCSGDQLLAHLNLPVEHESFERLDSIRISSSSIAVTDDGVVPGKRCIADASAYVLVVR</sequence>
<dbReference type="Proteomes" id="UP001207468">
    <property type="component" value="Unassembled WGS sequence"/>
</dbReference>